<dbReference type="PROSITE" id="PS50943">
    <property type="entry name" value="HTH_CROC1"/>
    <property type="match status" value="1"/>
</dbReference>
<dbReference type="InterPro" id="IPR010982">
    <property type="entry name" value="Lambda_DNA-bd_dom_sf"/>
</dbReference>
<comment type="caution">
    <text evidence="2">The sequence shown here is derived from an EMBL/GenBank/DDBJ whole genome shotgun (WGS) entry which is preliminary data.</text>
</comment>
<dbReference type="OrthoDB" id="2679623at2"/>
<dbReference type="EMBL" id="RSEC01000058">
    <property type="protein sequence ID" value="RSD13161.1"/>
    <property type="molecule type" value="Genomic_DNA"/>
</dbReference>
<feature type="domain" description="HTH cro/C1-type" evidence="1">
    <location>
        <begin position="44"/>
        <end position="78"/>
    </location>
</feature>
<accession>A0A3R9FJ45</accession>
<gene>
    <name evidence="2" type="ORF">EIY87_25715</name>
</gene>
<evidence type="ECO:0000313" key="3">
    <source>
        <dbReference type="Proteomes" id="UP000267081"/>
    </source>
</evidence>
<dbReference type="RefSeq" id="WP_125312461.1">
    <property type="nucleotide sequence ID" value="NZ_RSEC01000058.1"/>
</dbReference>
<dbReference type="GO" id="GO:0003677">
    <property type="term" value="F:DNA binding"/>
    <property type="evidence" value="ECO:0007669"/>
    <property type="project" value="InterPro"/>
</dbReference>
<sequence length="134" mass="15232">MTTPAPSLAAKIEKLFETVQPLGREYSNDEVAKGCAEMVGGTFSKTYVWQLRTGQRDNPTKRHLEALASFFRVPPAYFFDDETSERVDSQLALIAALRNADIRNITLRALELDSSGREFMSRMIEEIGRMQTRR</sequence>
<proteinExistence type="predicted"/>
<organism evidence="2 3">
    <name type="scientific">Amycolatopsis eburnea</name>
    <dbReference type="NCBI Taxonomy" id="2267691"/>
    <lineage>
        <taxon>Bacteria</taxon>
        <taxon>Bacillati</taxon>
        <taxon>Actinomycetota</taxon>
        <taxon>Actinomycetes</taxon>
        <taxon>Pseudonocardiales</taxon>
        <taxon>Pseudonocardiaceae</taxon>
        <taxon>Amycolatopsis</taxon>
    </lineage>
</organism>
<dbReference type="AlphaFoldDB" id="A0A3R9FJ45"/>
<evidence type="ECO:0000313" key="2">
    <source>
        <dbReference type="EMBL" id="RSD13161.1"/>
    </source>
</evidence>
<protein>
    <submittedName>
        <fullName evidence="2">XRE family transcriptional regulator</fullName>
    </submittedName>
</protein>
<name>A0A3R9FJ45_9PSEU</name>
<dbReference type="Proteomes" id="UP000267081">
    <property type="component" value="Unassembled WGS sequence"/>
</dbReference>
<keyword evidence="3" id="KW-1185">Reference proteome</keyword>
<reference evidence="2 3" key="1">
    <citation type="submission" date="2018-12" db="EMBL/GenBank/DDBJ databases">
        <title>Amycolatopsis eburnea sp. nov. actinomycete associate with arbuscular mycorrhiza fungal spore.</title>
        <authorList>
            <person name="Lumyong S."/>
            <person name="Chaiya L."/>
        </authorList>
    </citation>
    <scope>NUCLEOTIDE SEQUENCE [LARGE SCALE GENOMIC DNA]</scope>
    <source>
        <strain evidence="2 3">GLM-1</strain>
    </source>
</reference>
<dbReference type="InterPro" id="IPR001387">
    <property type="entry name" value="Cro/C1-type_HTH"/>
</dbReference>
<dbReference type="Gene3D" id="1.10.260.40">
    <property type="entry name" value="lambda repressor-like DNA-binding domains"/>
    <property type="match status" value="1"/>
</dbReference>
<evidence type="ECO:0000259" key="1">
    <source>
        <dbReference type="PROSITE" id="PS50943"/>
    </source>
</evidence>